<sequence>MSHSNFILTQAQCDVLAKSFHKFDTEENGKIDVMSALQLCAEVLGHELSTTELAVIKGKLESREDEGVVTFADYMDVMAEHMATTTRWGFLKTPLQSHIGIETLPDQLKRRIMRKGFEFNVMVVGESGLGKSTLVNTIFKGQLSRQSCLPVPLQIPPTVQINSVCHLIEEEGVKLKLTLTDTPGFGDQVNNTKCCKPILEFINDQYEHYLNEEVAVVRKSVIPDTRVHCCVYFLPPTGHCLRNIDIVFLKKLGNSVNIIPVSLLNV</sequence>
<evidence type="ECO:0000313" key="3">
    <source>
        <dbReference type="Proteomes" id="UP001165289"/>
    </source>
</evidence>
<accession>A0AAV7JNW0</accession>
<reference evidence="2 3" key="1">
    <citation type="journal article" date="2023" name="BMC Biol.">
        <title>The compact genome of the sponge Oopsacas minuta (Hexactinellida) is lacking key metazoan core genes.</title>
        <authorList>
            <person name="Santini S."/>
            <person name="Schenkelaars Q."/>
            <person name="Jourda C."/>
            <person name="Duchesne M."/>
            <person name="Belahbib H."/>
            <person name="Rocher C."/>
            <person name="Selva M."/>
            <person name="Riesgo A."/>
            <person name="Vervoort M."/>
            <person name="Leys S.P."/>
            <person name="Kodjabachian L."/>
            <person name="Le Bivic A."/>
            <person name="Borchiellini C."/>
            <person name="Claverie J.M."/>
            <person name="Renard E."/>
        </authorList>
    </citation>
    <scope>NUCLEOTIDE SEQUENCE [LARGE SCALE GENOMIC DNA]</scope>
    <source>
        <strain evidence="2">SPO-2</strain>
    </source>
</reference>
<evidence type="ECO:0000259" key="1">
    <source>
        <dbReference type="PROSITE" id="PS51719"/>
    </source>
</evidence>
<organism evidence="2 3">
    <name type="scientific">Oopsacas minuta</name>
    <dbReference type="NCBI Taxonomy" id="111878"/>
    <lineage>
        <taxon>Eukaryota</taxon>
        <taxon>Metazoa</taxon>
        <taxon>Porifera</taxon>
        <taxon>Hexactinellida</taxon>
        <taxon>Hexasterophora</taxon>
        <taxon>Lyssacinosida</taxon>
        <taxon>Leucopsacidae</taxon>
        <taxon>Oopsacas</taxon>
    </lineage>
</organism>
<comment type="caution">
    <text evidence="2">The sequence shown here is derived from an EMBL/GenBank/DDBJ whole genome shotgun (WGS) entry which is preliminary data.</text>
</comment>
<dbReference type="PROSITE" id="PS51719">
    <property type="entry name" value="G_SEPTIN"/>
    <property type="match status" value="1"/>
</dbReference>
<dbReference type="InterPro" id="IPR011992">
    <property type="entry name" value="EF-hand-dom_pair"/>
</dbReference>
<dbReference type="SUPFAM" id="SSF52540">
    <property type="entry name" value="P-loop containing nucleoside triphosphate hydrolases"/>
    <property type="match status" value="1"/>
</dbReference>
<feature type="domain" description="Septin-type G" evidence="1">
    <location>
        <begin position="115"/>
        <end position="266"/>
    </location>
</feature>
<keyword evidence="3" id="KW-1185">Reference proteome</keyword>
<dbReference type="EMBL" id="JAKMXF010000310">
    <property type="protein sequence ID" value="KAI6650489.1"/>
    <property type="molecule type" value="Genomic_DNA"/>
</dbReference>
<dbReference type="Gene3D" id="1.10.238.10">
    <property type="entry name" value="EF-hand"/>
    <property type="match status" value="1"/>
</dbReference>
<dbReference type="GO" id="GO:0005525">
    <property type="term" value="F:GTP binding"/>
    <property type="evidence" value="ECO:0007669"/>
    <property type="project" value="InterPro"/>
</dbReference>
<dbReference type="InterPro" id="IPR030379">
    <property type="entry name" value="G_SEPTIN_dom"/>
</dbReference>
<dbReference type="Gene3D" id="3.40.50.300">
    <property type="entry name" value="P-loop containing nucleotide triphosphate hydrolases"/>
    <property type="match status" value="1"/>
</dbReference>
<dbReference type="SUPFAM" id="SSF47473">
    <property type="entry name" value="EF-hand"/>
    <property type="match status" value="1"/>
</dbReference>
<dbReference type="AlphaFoldDB" id="A0AAV7JNW0"/>
<protein>
    <submittedName>
        <fullName evidence="2">Neuronal-specific septin-3-like</fullName>
    </submittedName>
</protein>
<evidence type="ECO:0000313" key="2">
    <source>
        <dbReference type="EMBL" id="KAI6650489.1"/>
    </source>
</evidence>
<dbReference type="Pfam" id="PF00735">
    <property type="entry name" value="Septin"/>
    <property type="match status" value="1"/>
</dbReference>
<dbReference type="InterPro" id="IPR027417">
    <property type="entry name" value="P-loop_NTPase"/>
</dbReference>
<gene>
    <name evidence="2" type="ORF">LOD99_7541</name>
</gene>
<name>A0AAV7JNW0_9METZ</name>
<dbReference type="Proteomes" id="UP001165289">
    <property type="component" value="Unassembled WGS sequence"/>
</dbReference>
<proteinExistence type="predicted"/>
<dbReference type="PANTHER" id="PTHR18884">
    <property type="entry name" value="SEPTIN"/>
    <property type="match status" value="1"/>
</dbReference>